<dbReference type="Proteomes" id="UP001075354">
    <property type="component" value="Unassembled WGS sequence"/>
</dbReference>
<comment type="caution">
    <text evidence="2">The sequence shown here is derived from an EMBL/GenBank/DDBJ whole genome shotgun (WGS) entry which is preliminary data.</text>
</comment>
<feature type="compositionally biased region" description="Acidic residues" evidence="1">
    <location>
        <begin position="235"/>
        <end position="251"/>
    </location>
</feature>
<dbReference type="EMBL" id="JAPTSV010000522">
    <property type="protein sequence ID" value="KAJ1519185.1"/>
    <property type="molecule type" value="Genomic_DNA"/>
</dbReference>
<dbReference type="AlphaFoldDB" id="A0AAV7X2G3"/>
<feature type="compositionally biased region" description="Acidic residues" evidence="1">
    <location>
        <begin position="140"/>
        <end position="160"/>
    </location>
</feature>
<evidence type="ECO:0000256" key="1">
    <source>
        <dbReference type="SAM" id="MobiDB-lite"/>
    </source>
</evidence>
<feature type="compositionally biased region" description="Basic and acidic residues" evidence="1">
    <location>
        <begin position="32"/>
        <end position="46"/>
    </location>
</feature>
<feature type="region of interest" description="Disordered" evidence="1">
    <location>
        <begin position="183"/>
        <end position="259"/>
    </location>
</feature>
<sequence>MLSCEAANCGCSFLIAETCTNDNADVERLQRHHEDQGPAEIDHQLQDTDESEPGTELEDDELTDTDQESNGSDARLSLSALDNLAEIRCDPGCLSHEEESNDNDTTLSLSALDNLAEFPCTPGGLANEEGLTEIDHQLQDTDESEPGTELEDDELTDTDQESNGSDARLSLSALDNLAETLCAPGSLSHEEESNDNDTTLSLSALDNLAEFPCTPRGLPNEEGPTEMDYQLQDTGESEPEPESDPVDEPSTDTESIGGNLVVPFTGLSALGHLATNNLTKIAT</sequence>
<evidence type="ECO:0000313" key="2">
    <source>
        <dbReference type="EMBL" id="KAJ1519185.1"/>
    </source>
</evidence>
<protein>
    <submittedName>
        <fullName evidence="2">Uncharacterized protein</fullName>
    </submittedName>
</protein>
<reference evidence="2" key="1">
    <citation type="submission" date="2022-12" db="EMBL/GenBank/DDBJ databases">
        <title>Chromosome-level genome assembly of the bean flower thrips Megalurothrips usitatus.</title>
        <authorList>
            <person name="Ma L."/>
            <person name="Liu Q."/>
            <person name="Li H."/>
            <person name="Cai W."/>
        </authorList>
    </citation>
    <scope>NUCLEOTIDE SEQUENCE</scope>
    <source>
        <strain evidence="2">Cailab_2022a</strain>
    </source>
</reference>
<gene>
    <name evidence="2" type="ORF">ONE63_011209</name>
</gene>
<accession>A0AAV7X2G3</accession>
<name>A0AAV7X2G3_9NEOP</name>
<feature type="compositionally biased region" description="Acidic residues" evidence="1">
    <location>
        <begin position="47"/>
        <end position="67"/>
    </location>
</feature>
<feature type="region of interest" description="Disordered" evidence="1">
    <location>
        <begin position="121"/>
        <end position="171"/>
    </location>
</feature>
<evidence type="ECO:0000313" key="3">
    <source>
        <dbReference type="Proteomes" id="UP001075354"/>
    </source>
</evidence>
<keyword evidence="3" id="KW-1185">Reference proteome</keyword>
<proteinExistence type="predicted"/>
<organism evidence="2 3">
    <name type="scientific">Megalurothrips usitatus</name>
    <name type="common">bean blossom thrips</name>
    <dbReference type="NCBI Taxonomy" id="439358"/>
    <lineage>
        <taxon>Eukaryota</taxon>
        <taxon>Metazoa</taxon>
        <taxon>Ecdysozoa</taxon>
        <taxon>Arthropoda</taxon>
        <taxon>Hexapoda</taxon>
        <taxon>Insecta</taxon>
        <taxon>Pterygota</taxon>
        <taxon>Neoptera</taxon>
        <taxon>Paraneoptera</taxon>
        <taxon>Thysanoptera</taxon>
        <taxon>Terebrantia</taxon>
        <taxon>Thripoidea</taxon>
        <taxon>Thripidae</taxon>
        <taxon>Megalurothrips</taxon>
    </lineage>
</organism>
<feature type="region of interest" description="Disordered" evidence="1">
    <location>
        <begin position="32"/>
        <end position="77"/>
    </location>
</feature>